<comment type="caution">
    <text evidence="2">The sequence shown here is derived from an EMBL/GenBank/DDBJ whole genome shotgun (WGS) entry which is preliminary data.</text>
</comment>
<dbReference type="EMBL" id="JAINUG010000067">
    <property type="protein sequence ID" value="KAJ8401974.1"/>
    <property type="molecule type" value="Genomic_DNA"/>
</dbReference>
<accession>A0AAD7SG95</accession>
<keyword evidence="3" id="KW-1185">Reference proteome</keyword>
<dbReference type="AlphaFoldDB" id="A0AAD7SG95"/>
<dbReference type="Proteomes" id="UP001221898">
    <property type="component" value="Unassembled WGS sequence"/>
</dbReference>
<evidence type="ECO:0000313" key="2">
    <source>
        <dbReference type="EMBL" id="KAJ8401974.1"/>
    </source>
</evidence>
<name>A0AAD7SG95_9TELE</name>
<protein>
    <submittedName>
        <fullName evidence="2">Uncharacterized protein</fullName>
    </submittedName>
</protein>
<feature type="compositionally biased region" description="Basic and acidic residues" evidence="1">
    <location>
        <begin position="63"/>
        <end position="78"/>
    </location>
</feature>
<proteinExistence type="predicted"/>
<feature type="region of interest" description="Disordered" evidence="1">
    <location>
        <begin position="26"/>
        <end position="128"/>
    </location>
</feature>
<organism evidence="2 3">
    <name type="scientific">Aldrovandia affinis</name>
    <dbReference type="NCBI Taxonomy" id="143900"/>
    <lineage>
        <taxon>Eukaryota</taxon>
        <taxon>Metazoa</taxon>
        <taxon>Chordata</taxon>
        <taxon>Craniata</taxon>
        <taxon>Vertebrata</taxon>
        <taxon>Euteleostomi</taxon>
        <taxon>Actinopterygii</taxon>
        <taxon>Neopterygii</taxon>
        <taxon>Teleostei</taxon>
        <taxon>Notacanthiformes</taxon>
        <taxon>Halosauridae</taxon>
        <taxon>Aldrovandia</taxon>
    </lineage>
</organism>
<reference evidence="2" key="1">
    <citation type="journal article" date="2023" name="Science">
        <title>Genome structures resolve the early diversification of teleost fishes.</title>
        <authorList>
            <person name="Parey E."/>
            <person name="Louis A."/>
            <person name="Montfort J."/>
            <person name="Bouchez O."/>
            <person name="Roques C."/>
            <person name="Iampietro C."/>
            <person name="Lluch J."/>
            <person name="Castinel A."/>
            <person name="Donnadieu C."/>
            <person name="Desvignes T."/>
            <person name="Floi Bucao C."/>
            <person name="Jouanno E."/>
            <person name="Wen M."/>
            <person name="Mejri S."/>
            <person name="Dirks R."/>
            <person name="Jansen H."/>
            <person name="Henkel C."/>
            <person name="Chen W.J."/>
            <person name="Zahm M."/>
            <person name="Cabau C."/>
            <person name="Klopp C."/>
            <person name="Thompson A.W."/>
            <person name="Robinson-Rechavi M."/>
            <person name="Braasch I."/>
            <person name="Lecointre G."/>
            <person name="Bobe J."/>
            <person name="Postlethwait J.H."/>
            <person name="Berthelot C."/>
            <person name="Roest Crollius H."/>
            <person name="Guiguen Y."/>
        </authorList>
    </citation>
    <scope>NUCLEOTIDE SEQUENCE</scope>
    <source>
        <strain evidence="2">NC1722</strain>
    </source>
</reference>
<sequence length="128" mass="14160">MCLQFCLAINHHKQGEKERLEFTGRTQRFHGNRGAPSGLGTAQAHRSRYRSQERRANKTAIQNRDHMTGAQRASDKHVARPQGTSLRADARRHARRGGPGAKPSDPLLGVRVTTPSRGSRPRPALALP</sequence>
<gene>
    <name evidence="2" type="ORF">AAFF_G00375550</name>
</gene>
<evidence type="ECO:0000256" key="1">
    <source>
        <dbReference type="SAM" id="MobiDB-lite"/>
    </source>
</evidence>
<evidence type="ECO:0000313" key="3">
    <source>
        <dbReference type="Proteomes" id="UP001221898"/>
    </source>
</evidence>